<evidence type="ECO:0000313" key="1">
    <source>
        <dbReference type="EMBL" id="KAG0139377.1"/>
    </source>
</evidence>
<evidence type="ECO:0000313" key="2">
    <source>
        <dbReference type="Proteomes" id="UP000886653"/>
    </source>
</evidence>
<dbReference type="Proteomes" id="UP000886653">
    <property type="component" value="Unassembled WGS sequence"/>
</dbReference>
<keyword evidence="2" id="KW-1185">Reference proteome</keyword>
<organism evidence="1 2">
    <name type="scientific">Cronartium quercuum f. sp. fusiforme G11</name>
    <dbReference type="NCBI Taxonomy" id="708437"/>
    <lineage>
        <taxon>Eukaryota</taxon>
        <taxon>Fungi</taxon>
        <taxon>Dikarya</taxon>
        <taxon>Basidiomycota</taxon>
        <taxon>Pucciniomycotina</taxon>
        <taxon>Pucciniomycetes</taxon>
        <taxon>Pucciniales</taxon>
        <taxon>Coleosporiaceae</taxon>
        <taxon>Cronartium</taxon>
    </lineage>
</organism>
<name>A0A9P6N611_9BASI</name>
<reference evidence="1" key="1">
    <citation type="submission" date="2013-11" db="EMBL/GenBank/DDBJ databases">
        <title>Genome sequence of the fusiform rust pathogen reveals effectors for host alternation and coevolution with pine.</title>
        <authorList>
            <consortium name="DOE Joint Genome Institute"/>
            <person name="Smith K."/>
            <person name="Pendleton A."/>
            <person name="Kubisiak T."/>
            <person name="Anderson C."/>
            <person name="Salamov A."/>
            <person name="Aerts A."/>
            <person name="Riley R."/>
            <person name="Clum A."/>
            <person name="Lindquist E."/>
            <person name="Ence D."/>
            <person name="Campbell M."/>
            <person name="Kronenberg Z."/>
            <person name="Feau N."/>
            <person name="Dhillon B."/>
            <person name="Hamelin R."/>
            <person name="Burleigh J."/>
            <person name="Smith J."/>
            <person name="Yandell M."/>
            <person name="Nelson C."/>
            <person name="Grigoriev I."/>
            <person name="Davis J."/>
        </authorList>
    </citation>
    <scope>NUCLEOTIDE SEQUENCE</scope>
    <source>
        <strain evidence="1">G11</strain>
    </source>
</reference>
<dbReference type="AlphaFoldDB" id="A0A9P6N611"/>
<accession>A0A9P6N611</accession>
<comment type="caution">
    <text evidence="1">The sequence shown here is derived from an EMBL/GenBank/DDBJ whole genome shotgun (WGS) entry which is preliminary data.</text>
</comment>
<dbReference type="EMBL" id="MU167606">
    <property type="protein sequence ID" value="KAG0139377.1"/>
    <property type="molecule type" value="Genomic_DNA"/>
</dbReference>
<proteinExistence type="predicted"/>
<sequence length="51" mass="5455">MSTSSPLASYQFINLSTSSTLKRPISPVSKSSASKRAASEENLLHSLEIAM</sequence>
<protein>
    <submittedName>
        <fullName evidence="1">Uncharacterized protein</fullName>
    </submittedName>
</protein>
<gene>
    <name evidence="1" type="ORF">CROQUDRAFT_101625</name>
</gene>